<reference evidence="5" key="6">
    <citation type="submission" date="2020-05" db="EMBL/GenBank/DDBJ databases">
        <title>Complete genome sequence of Bradyrhizobium diazoefficiens XF5 isolated from soybean nodule.</title>
        <authorList>
            <person name="Noda R."/>
            <person name="Kakizaki K."/>
            <person name="Minamisawa K."/>
        </authorList>
    </citation>
    <scope>NUCLEOTIDE SEQUENCE</scope>
    <source>
        <strain evidence="5">XF5</strain>
    </source>
</reference>
<organism evidence="1">
    <name type="scientific">Bradyrhizobium diazoefficiens</name>
    <dbReference type="NCBI Taxonomy" id="1355477"/>
    <lineage>
        <taxon>Bacteria</taxon>
        <taxon>Pseudomonadati</taxon>
        <taxon>Pseudomonadota</taxon>
        <taxon>Alphaproteobacteria</taxon>
        <taxon>Hyphomicrobiales</taxon>
        <taxon>Nitrobacteraceae</taxon>
        <taxon>Bradyrhizobium</taxon>
    </lineage>
</organism>
<dbReference type="EMBL" id="AP023092">
    <property type="protein sequence ID" value="BCE27280.1"/>
    <property type="molecule type" value="Genomic_DNA"/>
</dbReference>
<evidence type="ECO:0000313" key="9">
    <source>
        <dbReference type="EMBL" id="BCE88223.1"/>
    </source>
</evidence>
<dbReference type="EMBL" id="AP023096">
    <property type="protein sequence ID" value="BCE62261.1"/>
    <property type="molecule type" value="Genomic_DNA"/>
</dbReference>
<reference evidence="4" key="5">
    <citation type="submission" date="2020-05" db="EMBL/GenBank/DDBJ databases">
        <title>Complete genome sequence of Bradyrhizobium diazoefficiens XF4 isolated from soybean nodule.</title>
        <authorList>
            <person name="Noda R."/>
            <person name="Kakizaki K."/>
            <person name="Minamisawa K."/>
        </authorList>
    </citation>
    <scope>NUCLEOTIDE SEQUENCE</scope>
    <source>
        <strain evidence="4">XF4</strain>
    </source>
</reference>
<dbReference type="EMBL" id="AP023098">
    <property type="protein sequence ID" value="BCE79650.1"/>
    <property type="molecule type" value="Genomic_DNA"/>
</dbReference>
<reference evidence="1" key="1">
    <citation type="submission" date="2020-05" db="EMBL/GenBank/DDBJ databases">
        <title>Complete genome sequence of Bradyrhizobium diazoefficiens XF1 isolated from soybean nodule.</title>
        <authorList>
            <person name="Noda R."/>
            <person name="Kakizaki K."/>
            <person name="Minamisawa K."/>
        </authorList>
    </citation>
    <scope>NUCLEOTIDE SEQUENCE</scope>
    <source>
        <strain evidence="1">XF1</strain>
    </source>
</reference>
<evidence type="ECO:0000313" key="5">
    <source>
        <dbReference type="EMBL" id="BCE53541.1"/>
    </source>
</evidence>
<reference evidence="7" key="8">
    <citation type="submission" date="2020-05" db="EMBL/GenBank/DDBJ databases">
        <title>Complete genome sequence of Bradyrhizobium diazoefficiens XF8 isolated from soybean nodule.</title>
        <authorList>
            <person name="Noda R."/>
            <person name="Kakizaki K."/>
            <person name="Minamisawa K."/>
        </authorList>
    </citation>
    <scope>NUCLEOTIDE SEQUENCE</scope>
    <source>
        <strain evidence="7">XF8</strain>
    </source>
</reference>
<evidence type="ECO:0000313" key="4">
    <source>
        <dbReference type="EMBL" id="BCE44679.1"/>
    </source>
</evidence>
<protein>
    <submittedName>
        <fullName evidence="1">Uncharacterized protein</fullName>
    </submittedName>
</protein>
<evidence type="ECO:0000313" key="1">
    <source>
        <dbReference type="EMBL" id="BCE18426.1"/>
    </source>
</evidence>
<reference evidence="3" key="4">
    <citation type="submission" date="2020-05" db="EMBL/GenBank/DDBJ databases">
        <title>Complete genome sequence of Bradyrhizobium diazoefficiens XF3 isolated from soybean nodule.</title>
        <authorList>
            <person name="Noda R."/>
            <person name="Kakizaki K."/>
            <person name="Minamisawa K."/>
        </authorList>
    </citation>
    <scope>NUCLEOTIDE SEQUENCE</scope>
    <source>
        <strain evidence="3">XF3</strain>
    </source>
</reference>
<reference evidence="8" key="9">
    <citation type="submission" date="2020-05" db="EMBL/GenBank/DDBJ databases">
        <title>Complete genome sequence of Bradyrhizobium diazoefficiens XF9 isolated from soybean nodule.</title>
        <authorList>
            <person name="Noda R."/>
            <person name="Kakizaki K."/>
            <person name="Minamisawa K."/>
        </authorList>
    </citation>
    <scope>NUCLEOTIDE SEQUENCE</scope>
    <source>
        <strain evidence="8">XF9</strain>
    </source>
</reference>
<dbReference type="EMBL" id="AP023095">
    <property type="protein sequence ID" value="BCE53541.1"/>
    <property type="molecule type" value="Genomic_DNA"/>
</dbReference>
<evidence type="ECO:0000313" key="8">
    <source>
        <dbReference type="EMBL" id="BCE79650.1"/>
    </source>
</evidence>
<dbReference type="EMBL" id="AP023099">
    <property type="protein sequence ID" value="BCE88223.1"/>
    <property type="molecule type" value="Genomic_DNA"/>
</dbReference>
<sequence>MAGEMDHVLAGSAADLDNVSGTAGKVLFQSRPERLVIAMECRCIEPPIWLDPSAVPAKFDDIFSQVTSP</sequence>
<dbReference type="EMBL" id="AP023094">
    <property type="protein sequence ID" value="BCE44679.1"/>
    <property type="molecule type" value="Genomic_DNA"/>
</dbReference>
<proteinExistence type="predicted"/>
<reference evidence="6" key="7">
    <citation type="submission" date="2020-05" db="EMBL/GenBank/DDBJ databases">
        <title>Complete genome sequence of Bradyrhizobium diazoefficiens XF6 isolated from soybean nodule.</title>
        <authorList>
            <person name="Noda R."/>
            <person name="Kakizaki K."/>
            <person name="Minamisawa K."/>
        </authorList>
    </citation>
    <scope>NUCLEOTIDE SEQUENCE</scope>
    <source>
        <strain evidence="6">XF6</strain>
    </source>
</reference>
<dbReference type="EMBL" id="AP023097">
    <property type="protein sequence ID" value="BCE70972.1"/>
    <property type="molecule type" value="Genomic_DNA"/>
</dbReference>
<dbReference type="AlphaFoldDB" id="A0A809WU42"/>
<reference evidence="2" key="3">
    <citation type="submission" date="2020-05" db="EMBL/GenBank/DDBJ databases">
        <title>Complete genome sequence of Bradyrhizobium diazoefficiens XF2 isolated from soybean nodule.</title>
        <authorList>
            <person name="Noda R."/>
            <person name="Kakizaki K."/>
            <person name="Minamisawa K."/>
        </authorList>
    </citation>
    <scope>NUCLEOTIDE SEQUENCE</scope>
    <source>
        <strain evidence="2">XF2</strain>
    </source>
</reference>
<evidence type="ECO:0000313" key="6">
    <source>
        <dbReference type="EMBL" id="BCE62261.1"/>
    </source>
</evidence>
<dbReference type="EMBL" id="AP023091">
    <property type="protein sequence ID" value="BCE18426.1"/>
    <property type="molecule type" value="Genomic_DNA"/>
</dbReference>
<name>A0A809WU42_9BRAD</name>
<dbReference type="EMBL" id="AP023093">
    <property type="protein sequence ID" value="BCE36046.1"/>
    <property type="molecule type" value="Genomic_DNA"/>
</dbReference>
<evidence type="ECO:0000313" key="3">
    <source>
        <dbReference type="EMBL" id="BCE36046.1"/>
    </source>
</evidence>
<gene>
    <name evidence="9" type="ORF">XF10B_10210</name>
    <name evidence="1" type="ORF">XF1B_11070</name>
    <name evidence="2" type="ORF">XF2B_10490</name>
    <name evidence="3" type="ORF">XF3B_10770</name>
    <name evidence="4" type="ORF">XF4B_10280</name>
    <name evidence="5" type="ORF">XF5B_10530</name>
    <name evidence="6" type="ORF">XF6B_10600</name>
    <name evidence="7" type="ORF">XF8B_10830</name>
    <name evidence="8" type="ORF">XF9B_10710</name>
</gene>
<evidence type="ECO:0000313" key="7">
    <source>
        <dbReference type="EMBL" id="BCE70972.1"/>
    </source>
</evidence>
<accession>A0A809WU42</accession>
<reference evidence="9" key="2">
    <citation type="submission" date="2020-05" db="EMBL/GenBank/DDBJ databases">
        <title>Complete genome sequence of Bradyrhizobium diazoefficiens XF10 isolated from soybean nodule.</title>
        <authorList>
            <person name="Noda R."/>
            <person name="Kakizaki K."/>
            <person name="Minamisawa K."/>
        </authorList>
    </citation>
    <scope>NUCLEOTIDE SEQUENCE</scope>
    <source>
        <strain evidence="9">XF10</strain>
    </source>
</reference>
<evidence type="ECO:0000313" key="2">
    <source>
        <dbReference type="EMBL" id="BCE27280.1"/>
    </source>
</evidence>